<evidence type="ECO:0000313" key="1">
    <source>
        <dbReference type="EMBL" id="KAH7850188.1"/>
    </source>
</evidence>
<keyword evidence="2" id="KW-1185">Reference proteome</keyword>
<dbReference type="EMBL" id="CM037157">
    <property type="protein sequence ID" value="KAH7850188.1"/>
    <property type="molecule type" value="Genomic_DNA"/>
</dbReference>
<proteinExistence type="predicted"/>
<accession>A0ACB7Y9D8</accession>
<dbReference type="Proteomes" id="UP000828048">
    <property type="component" value="Chromosome 7"/>
</dbReference>
<reference evidence="1 2" key="1">
    <citation type="journal article" date="2021" name="Hortic Res">
        <title>High-quality reference genome and annotation aids understanding of berry development for evergreen blueberry (Vaccinium darrowii).</title>
        <authorList>
            <person name="Yu J."/>
            <person name="Hulse-Kemp A.M."/>
            <person name="Babiker E."/>
            <person name="Staton M."/>
        </authorList>
    </citation>
    <scope>NUCLEOTIDE SEQUENCE [LARGE SCALE GENOMIC DNA]</scope>
    <source>
        <strain evidence="2">cv. NJ 8807/NJ 8810</strain>
        <tissue evidence="1">Young leaf</tissue>
    </source>
</reference>
<sequence>MAKTLTLAIFVTTILAALHQTTVAQELHVVGDSLGWIVPPGGPIAYSTWASLQTFSVGDILMFNFTTGQQDVAMVTKEAYDACNSTNPILLQTTGPVNITLPSAGLYYFIGTMDTHCFLGQKLTVDVTGTSGPATSPAAPPPPPMVPVATPPRAPVTYVVGDELGWIVPPGGPIAYSTWAAGKTFFVGDTLVFNFQNGTQDVAEVTKAAYDSCDTTTPATVLTTSPAKITLTTSGDYFFTSTYSRHCFLGQKLAITVMASTTSGPTPPPRTPVPAPPRAPVTYVVGDKLGWLVPPGGPIAYSAWAYDKTFFVGDTLVFNFTNGTQDVAEVTQAAFDSCNTATPTTILTTSPAKITLTTAGSYFFTSTYPRHCFLGQKLAINVTATSSSPPGSIAETPNAYSPTAGGPLSSASSSAAPSTTAISLFCVTFLSIVTTFLL</sequence>
<organism evidence="1 2">
    <name type="scientific">Vaccinium darrowii</name>
    <dbReference type="NCBI Taxonomy" id="229202"/>
    <lineage>
        <taxon>Eukaryota</taxon>
        <taxon>Viridiplantae</taxon>
        <taxon>Streptophyta</taxon>
        <taxon>Embryophyta</taxon>
        <taxon>Tracheophyta</taxon>
        <taxon>Spermatophyta</taxon>
        <taxon>Magnoliopsida</taxon>
        <taxon>eudicotyledons</taxon>
        <taxon>Gunneridae</taxon>
        <taxon>Pentapetalae</taxon>
        <taxon>asterids</taxon>
        <taxon>Ericales</taxon>
        <taxon>Ericaceae</taxon>
        <taxon>Vaccinioideae</taxon>
        <taxon>Vaccinieae</taxon>
        <taxon>Vaccinium</taxon>
    </lineage>
</organism>
<protein>
    <submittedName>
        <fullName evidence="1">Uncharacterized protein</fullName>
    </submittedName>
</protein>
<comment type="caution">
    <text evidence="1">The sequence shown here is derived from an EMBL/GenBank/DDBJ whole genome shotgun (WGS) entry which is preliminary data.</text>
</comment>
<name>A0ACB7Y9D8_9ERIC</name>
<evidence type="ECO:0000313" key="2">
    <source>
        <dbReference type="Proteomes" id="UP000828048"/>
    </source>
</evidence>
<gene>
    <name evidence="1" type="ORF">Vadar_028982</name>
</gene>